<evidence type="ECO:0000313" key="1">
    <source>
        <dbReference type="EMBL" id="MEC4265701.1"/>
    </source>
</evidence>
<sequence length="98" mass="11551">MLKLKPFKIDDWEYLQKWISNESELIQFAGPIFTYPIDQRQVALYLSDTKRIVFRIEHGHRKTVGIAEIYLPKKNVAKLARILIGEKSMRAPKAWGRH</sequence>
<accession>A0ABU6IRK4</accession>
<evidence type="ECO:0000313" key="2">
    <source>
        <dbReference type="Proteomes" id="UP001355298"/>
    </source>
</evidence>
<name>A0ABU6IRK4_9FLAO</name>
<proteinExistence type="predicted"/>
<dbReference type="EMBL" id="JAYMGW010000007">
    <property type="protein sequence ID" value="MEC4265701.1"/>
    <property type="molecule type" value="Genomic_DNA"/>
</dbReference>
<comment type="caution">
    <text evidence="1">The sequence shown here is derived from an EMBL/GenBank/DDBJ whole genome shotgun (WGS) entry which is preliminary data.</text>
</comment>
<protein>
    <recommendedName>
        <fullName evidence="3">GNAT family N-acetyltransferase</fullName>
    </recommendedName>
</protein>
<reference evidence="1 2" key="1">
    <citation type="submission" date="2024-01" db="EMBL/GenBank/DDBJ databases">
        <title>The strains designed SYSU M86414 and SYSU M84420 isolated from the marine sediment in San Sha City (Hainan Province, China).</title>
        <authorList>
            <person name="Guo D."/>
        </authorList>
    </citation>
    <scope>NUCLEOTIDE SEQUENCE [LARGE SCALE GENOMIC DNA]</scope>
    <source>
        <strain evidence="1 2">SYSU M84420</strain>
    </source>
</reference>
<gene>
    <name evidence="1" type="ORF">VOP03_10100</name>
</gene>
<evidence type="ECO:0008006" key="3">
    <source>
        <dbReference type="Google" id="ProtNLM"/>
    </source>
</evidence>
<dbReference type="Proteomes" id="UP001355298">
    <property type="component" value="Unassembled WGS sequence"/>
</dbReference>
<keyword evidence="2" id="KW-1185">Reference proteome</keyword>
<dbReference type="RefSeq" id="WP_326278694.1">
    <property type="nucleotide sequence ID" value="NZ_JAYKYV010000007.1"/>
</dbReference>
<dbReference type="Gene3D" id="3.40.630.30">
    <property type="match status" value="1"/>
</dbReference>
<organism evidence="1 2">
    <name type="scientific">Flagellimonas halotolerans</name>
    <dbReference type="NCBI Taxonomy" id="3112164"/>
    <lineage>
        <taxon>Bacteria</taxon>
        <taxon>Pseudomonadati</taxon>
        <taxon>Bacteroidota</taxon>
        <taxon>Flavobacteriia</taxon>
        <taxon>Flavobacteriales</taxon>
        <taxon>Flavobacteriaceae</taxon>
        <taxon>Flagellimonas</taxon>
    </lineage>
</organism>